<evidence type="ECO:0000313" key="3">
    <source>
        <dbReference type="Proteomes" id="UP000017981"/>
    </source>
</evidence>
<dbReference type="Proteomes" id="UP000017981">
    <property type="component" value="Unassembled WGS sequence"/>
</dbReference>
<evidence type="ECO:0000259" key="1">
    <source>
        <dbReference type="Pfam" id="PF09299"/>
    </source>
</evidence>
<dbReference type="AlphaFoldDB" id="T2IS99"/>
<dbReference type="SUPFAM" id="SSF50610">
    <property type="entry name" value="mu transposase, C-terminal domain"/>
    <property type="match status" value="1"/>
</dbReference>
<dbReference type="InterPro" id="IPR015378">
    <property type="entry name" value="Transposase-like_Mu_C"/>
</dbReference>
<evidence type="ECO:0000313" key="2">
    <source>
        <dbReference type="EMBL" id="CCQ55040.1"/>
    </source>
</evidence>
<dbReference type="Pfam" id="PF09299">
    <property type="entry name" value="Mu-transpos_C"/>
    <property type="match status" value="1"/>
</dbReference>
<sequence>MLSQNKELDICLMKQTRRKVQRSGYLQFENLMYRGENLAGYAGENVILRFDPRDITTVLVYQKDSNHECDFTYKFATN</sequence>
<dbReference type="InterPro" id="IPR009004">
    <property type="entry name" value="Transposase_Mu_C"/>
</dbReference>
<name>T2IS99_CROWT</name>
<protein>
    <submittedName>
        <fullName evidence="2">Integrase, catalytic region</fullName>
    </submittedName>
</protein>
<dbReference type="Gene3D" id="2.30.30.130">
    <property type="entry name" value="Transposase, Mu, C-terminal"/>
    <property type="match status" value="1"/>
</dbReference>
<comment type="caution">
    <text evidence="2">The sequence shown here is derived from an EMBL/GenBank/DDBJ whole genome shotgun (WGS) entry which is preliminary data.</text>
</comment>
<reference evidence="2 3" key="1">
    <citation type="submission" date="2013-01" db="EMBL/GenBank/DDBJ databases">
        <authorList>
            <person name="Bench S."/>
        </authorList>
    </citation>
    <scope>NUCLEOTIDE SEQUENCE [LARGE SCALE GENOMIC DNA]</scope>
    <source>
        <strain evidence="2 3">WH 0005</strain>
    </source>
</reference>
<proteinExistence type="predicted"/>
<feature type="domain" description="Transposase-like Mu C-terminal" evidence="1">
    <location>
        <begin position="9"/>
        <end position="66"/>
    </location>
</feature>
<organism evidence="2 3">
    <name type="scientific">Crocosphaera watsonii WH 0005</name>
    <dbReference type="NCBI Taxonomy" id="423472"/>
    <lineage>
        <taxon>Bacteria</taxon>
        <taxon>Bacillati</taxon>
        <taxon>Cyanobacteriota</taxon>
        <taxon>Cyanophyceae</taxon>
        <taxon>Oscillatoriophycideae</taxon>
        <taxon>Chroococcales</taxon>
        <taxon>Aphanothecaceae</taxon>
        <taxon>Crocosphaera</taxon>
    </lineage>
</organism>
<reference evidence="2 3" key="2">
    <citation type="submission" date="2013-09" db="EMBL/GenBank/DDBJ databases">
        <title>Whole genome comparison of six Crocosphaera watsonii strains with differing phenotypes.</title>
        <authorList>
            <person name="Bench S.R."/>
            <person name="Heller P."/>
            <person name="Frank I."/>
            <person name="Arciniega M."/>
            <person name="Shilova I.N."/>
            <person name="Zehr J.P."/>
        </authorList>
    </citation>
    <scope>NUCLEOTIDE SEQUENCE [LARGE SCALE GENOMIC DNA]</scope>
    <source>
        <strain evidence="2 3">WH 0005</strain>
    </source>
</reference>
<dbReference type="EMBL" id="CAQL01000278">
    <property type="protein sequence ID" value="CCQ55040.1"/>
    <property type="molecule type" value="Genomic_DNA"/>
</dbReference>
<accession>T2IS99</accession>
<gene>
    <name evidence="2" type="ORF">CWATWH0005_1414</name>
</gene>